<gene>
    <name evidence="3" type="ORF">BJX66DRAFT_167937</name>
</gene>
<evidence type="ECO:0000313" key="3">
    <source>
        <dbReference type="EMBL" id="KAL2795494.1"/>
    </source>
</evidence>
<feature type="region of interest" description="Disordered" evidence="1">
    <location>
        <begin position="1"/>
        <end position="50"/>
    </location>
</feature>
<name>A0ABR4GA15_9EURO</name>
<feature type="compositionally biased region" description="Basic and acidic residues" evidence="1">
    <location>
        <begin position="34"/>
        <end position="50"/>
    </location>
</feature>
<dbReference type="Gene3D" id="1.20.5.170">
    <property type="match status" value="1"/>
</dbReference>
<dbReference type="EMBL" id="JBFTWV010000034">
    <property type="protein sequence ID" value="KAL2795494.1"/>
    <property type="molecule type" value="Genomic_DNA"/>
</dbReference>
<dbReference type="InterPro" id="IPR046347">
    <property type="entry name" value="bZIP_sf"/>
</dbReference>
<protein>
    <recommendedName>
        <fullName evidence="2">BZIP domain-containing protein</fullName>
    </recommendedName>
</protein>
<sequence length="128" mass="14639">MELQSNGSSVKSHQSTPSAENNIVPPGTTKRRAQNREAQRRFRRKREDAQKGLEEKINRLEVECQELSKKLSQKSEQALELQGEWRELQEQVQELRKQGQMLVRVVVRQPAVVESLVSLLPPAAVTQL</sequence>
<dbReference type="PROSITE" id="PS00036">
    <property type="entry name" value="BZIP_BASIC"/>
    <property type="match status" value="1"/>
</dbReference>
<reference evidence="3 4" key="1">
    <citation type="submission" date="2024-07" db="EMBL/GenBank/DDBJ databases">
        <title>Section-level genome sequencing and comparative genomics of Aspergillus sections Usti and Cavernicolus.</title>
        <authorList>
            <consortium name="Lawrence Berkeley National Laboratory"/>
            <person name="Nybo J.L."/>
            <person name="Vesth T.C."/>
            <person name="Theobald S."/>
            <person name="Frisvad J.C."/>
            <person name="Larsen T.O."/>
            <person name="Kjaerboelling I."/>
            <person name="Rothschild-Mancinelli K."/>
            <person name="Lyhne E.K."/>
            <person name="Kogle M.E."/>
            <person name="Barry K."/>
            <person name="Clum A."/>
            <person name="Na H."/>
            <person name="Ledsgaard L."/>
            <person name="Lin J."/>
            <person name="Lipzen A."/>
            <person name="Kuo A."/>
            <person name="Riley R."/>
            <person name="Mondo S."/>
            <person name="Labutti K."/>
            <person name="Haridas S."/>
            <person name="Pangalinan J."/>
            <person name="Salamov A.A."/>
            <person name="Simmons B.A."/>
            <person name="Magnuson J.K."/>
            <person name="Chen J."/>
            <person name="Drula E."/>
            <person name="Henrissat B."/>
            <person name="Wiebenga A."/>
            <person name="Lubbers R.J."/>
            <person name="Gomes A.C."/>
            <person name="Makela M.R."/>
            <person name="Stajich J."/>
            <person name="Grigoriev I.V."/>
            <person name="Mortensen U.H."/>
            <person name="De Vries R.P."/>
            <person name="Baker S.E."/>
            <person name="Andersen M.R."/>
        </authorList>
    </citation>
    <scope>NUCLEOTIDE SEQUENCE [LARGE SCALE GENOMIC DNA]</scope>
    <source>
        <strain evidence="3 4">CBS 209.92</strain>
    </source>
</reference>
<evidence type="ECO:0000259" key="2">
    <source>
        <dbReference type="PROSITE" id="PS50217"/>
    </source>
</evidence>
<dbReference type="SUPFAM" id="SSF57959">
    <property type="entry name" value="Leucine zipper domain"/>
    <property type="match status" value="1"/>
</dbReference>
<dbReference type="PROSITE" id="PS50217">
    <property type="entry name" value="BZIP"/>
    <property type="match status" value="1"/>
</dbReference>
<dbReference type="InterPro" id="IPR004827">
    <property type="entry name" value="bZIP"/>
</dbReference>
<dbReference type="CDD" id="cd14688">
    <property type="entry name" value="bZIP_YAP"/>
    <property type="match status" value="1"/>
</dbReference>
<organism evidence="3 4">
    <name type="scientific">Aspergillus keveii</name>
    <dbReference type="NCBI Taxonomy" id="714993"/>
    <lineage>
        <taxon>Eukaryota</taxon>
        <taxon>Fungi</taxon>
        <taxon>Dikarya</taxon>
        <taxon>Ascomycota</taxon>
        <taxon>Pezizomycotina</taxon>
        <taxon>Eurotiomycetes</taxon>
        <taxon>Eurotiomycetidae</taxon>
        <taxon>Eurotiales</taxon>
        <taxon>Aspergillaceae</taxon>
        <taxon>Aspergillus</taxon>
        <taxon>Aspergillus subgen. Nidulantes</taxon>
    </lineage>
</organism>
<evidence type="ECO:0000313" key="4">
    <source>
        <dbReference type="Proteomes" id="UP001610563"/>
    </source>
</evidence>
<dbReference type="Proteomes" id="UP001610563">
    <property type="component" value="Unassembled WGS sequence"/>
</dbReference>
<feature type="domain" description="BZIP" evidence="2">
    <location>
        <begin position="30"/>
        <end position="88"/>
    </location>
</feature>
<keyword evidence="4" id="KW-1185">Reference proteome</keyword>
<dbReference type="Pfam" id="PF00170">
    <property type="entry name" value="bZIP_1"/>
    <property type="match status" value="1"/>
</dbReference>
<comment type="caution">
    <text evidence="3">The sequence shown here is derived from an EMBL/GenBank/DDBJ whole genome shotgun (WGS) entry which is preliminary data.</text>
</comment>
<feature type="compositionally biased region" description="Polar residues" evidence="1">
    <location>
        <begin position="1"/>
        <end position="21"/>
    </location>
</feature>
<dbReference type="SMART" id="SM00338">
    <property type="entry name" value="BRLZ"/>
    <property type="match status" value="1"/>
</dbReference>
<evidence type="ECO:0000256" key="1">
    <source>
        <dbReference type="SAM" id="MobiDB-lite"/>
    </source>
</evidence>
<proteinExistence type="predicted"/>
<accession>A0ABR4GA15</accession>